<evidence type="ECO:0000259" key="8">
    <source>
        <dbReference type="Pfam" id="PF25944"/>
    </source>
</evidence>
<dbReference type="Gene3D" id="2.40.420.20">
    <property type="match status" value="1"/>
</dbReference>
<comment type="similarity">
    <text evidence="2">Belongs to the membrane fusion protein (MFP) (TC 8.A.1) family.</text>
</comment>
<evidence type="ECO:0000259" key="6">
    <source>
        <dbReference type="Pfam" id="PF25876"/>
    </source>
</evidence>
<comment type="caution">
    <text evidence="10">The sequence shown here is derived from an EMBL/GenBank/DDBJ whole genome shotgun (WGS) entry which is preliminary data.</text>
</comment>
<protein>
    <submittedName>
        <fullName evidence="10">Efflux RND transporter periplasmic adaptor subunit</fullName>
    </submittedName>
</protein>
<feature type="domain" description="Multidrug resistance protein MdtA-like beta-barrel" evidence="8">
    <location>
        <begin position="215"/>
        <end position="300"/>
    </location>
</feature>
<dbReference type="GO" id="GO:0005886">
    <property type="term" value="C:plasma membrane"/>
    <property type="evidence" value="ECO:0007669"/>
    <property type="project" value="UniProtKB-SubCell"/>
</dbReference>
<evidence type="ECO:0000259" key="7">
    <source>
        <dbReference type="Pfam" id="PF25917"/>
    </source>
</evidence>
<evidence type="ECO:0000313" key="10">
    <source>
        <dbReference type="EMBL" id="TFZ82621.1"/>
    </source>
</evidence>
<dbReference type="PANTHER" id="PTHR30158">
    <property type="entry name" value="ACRA/E-RELATED COMPONENT OF DRUG EFFLUX TRANSPORTER"/>
    <property type="match status" value="1"/>
</dbReference>
<accession>A0A4Z0F8K1</accession>
<dbReference type="AlphaFoldDB" id="A0A4Z0F8K1"/>
<feature type="region of interest" description="Disordered" evidence="4">
    <location>
        <begin position="375"/>
        <end position="414"/>
    </location>
</feature>
<sequence>MRALSLVLARSASALLLASLLVACGSHDDGQQAQGAAPPAPEVGVLAVTLRDVPIENEYAGRTAGFREVEVRARITGIVQKRTYVEGQRVKAGDVLFRIDPAPFEVALARAQARLQDAEAQLRQAERDWARVSALYAENAISARERDTSQSNLDLARANLAAARTDVEAARIDLGYTRVDAPVSGVTSLEVRSEGSLVGPGAADSLLTRITQLDPLYVNFSYPDADALRQRALLASGKLTLAGEERLAAELRFGDGSTYGHDGYISFTDSTIDPATGTVRARAVFPNPEASLLPGQFVRIVPKGLVRKGVIVVPQAAVMQGPQGTFVYLVGEDEKAKVQPVTTGPTVGPEWLIEEGLEPGDRVIVEGVIKVRPGAPVKAAAPRSAPGEVPQTEASESPSPKGSAARLQTGGVPA</sequence>
<evidence type="ECO:0000256" key="1">
    <source>
        <dbReference type="ARBA" id="ARBA00004519"/>
    </source>
</evidence>
<dbReference type="GO" id="GO:0046677">
    <property type="term" value="P:response to antibiotic"/>
    <property type="evidence" value="ECO:0007669"/>
    <property type="project" value="TreeGrafter"/>
</dbReference>
<dbReference type="Proteomes" id="UP000297890">
    <property type="component" value="Unassembled WGS sequence"/>
</dbReference>
<dbReference type="GO" id="GO:0022857">
    <property type="term" value="F:transmembrane transporter activity"/>
    <property type="evidence" value="ECO:0007669"/>
    <property type="project" value="InterPro"/>
</dbReference>
<evidence type="ECO:0000256" key="3">
    <source>
        <dbReference type="SAM" id="Coils"/>
    </source>
</evidence>
<evidence type="ECO:0000256" key="2">
    <source>
        <dbReference type="ARBA" id="ARBA00009477"/>
    </source>
</evidence>
<evidence type="ECO:0000259" key="9">
    <source>
        <dbReference type="Pfam" id="PF25967"/>
    </source>
</evidence>
<organism evidence="10 11">
    <name type="scientific">Candidatus Macondimonas diazotrophica</name>
    <dbReference type="NCBI Taxonomy" id="2305248"/>
    <lineage>
        <taxon>Bacteria</taxon>
        <taxon>Pseudomonadati</taxon>
        <taxon>Pseudomonadota</taxon>
        <taxon>Gammaproteobacteria</taxon>
        <taxon>Chromatiales</taxon>
        <taxon>Ectothiorhodospiraceae</taxon>
        <taxon>Candidatus Macondimonas</taxon>
    </lineage>
</organism>
<dbReference type="NCBIfam" id="TIGR01730">
    <property type="entry name" value="RND_mfp"/>
    <property type="match status" value="1"/>
</dbReference>
<dbReference type="SUPFAM" id="SSF111369">
    <property type="entry name" value="HlyD-like secretion proteins"/>
    <property type="match status" value="1"/>
</dbReference>
<keyword evidence="5" id="KW-0732">Signal</keyword>
<dbReference type="InterPro" id="IPR058625">
    <property type="entry name" value="MdtA-like_BSH"/>
</dbReference>
<dbReference type="Gene3D" id="1.10.287.470">
    <property type="entry name" value="Helix hairpin bin"/>
    <property type="match status" value="1"/>
</dbReference>
<dbReference type="Pfam" id="PF25917">
    <property type="entry name" value="BSH_RND"/>
    <property type="match status" value="1"/>
</dbReference>
<feature type="domain" description="Multidrug resistance protein MdtA-like alpha-helical hairpin" evidence="6">
    <location>
        <begin position="108"/>
        <end position="177"/>
    </location>
</feature>
<evidence type="ECO:0000256" key="4">
    <source>
        <dbReference type="SAM" id="MobiDB-lite"/>
    </source>
</evidence>
<dbReference type="Pfam" id="PF25944">
    <property type="entry name" value="Beta-barrel_RND"/>
    <property type="match status" value="1"/>
</dbReference>
<comment type="subcellular location">
    <subcellularLocation>
        <location evidence="1">Cell inner membrane</location>
        <topology evidence="1">Lipid-anchor</topology>
    </subcellularLocation>
</comment>
<feature type="domain" description="Multidrug resistance protein MdtA-like barrel-sandwich hybrid" evidence="7">
    <location>
        <begin position="67"/>
        <end position="208"/>
    </location>
</feature>
<feature type="coiled-coil region" evidence="3">
    <location>
        <begin position="108"/>
        <end position="173"/>
    </location>
</feature>
<gene>
    <name evidence="10" type="ORF">E4680_07655</name>
</gene>
<keyword evidence="3" id="KW-0175">Coiled coil</keyword>
<evidence type="ECO:0000256" key="5">
    <source>
        <dbReference type="SAM" id="SignalP"/>
    </source>
</evidence>
<name>A0A4Z0F8K1_9GAMM</name>
<evidence type="ECO:0000313" key="11">
    <source>
        <dbReference type="Proteomes" id="UP000297890"/>
    </source>
</evidence>
<feature type="domain" description="Multidrug resistance protein MdtA-like C-terminal permuted SH3" evidence="9">
    <location>
        <begin position="310"/>
        <end position="368"/>
    </location>
</feature>
<dbReference type="InterPro" id="IPR058624">
    <property type="entry name" value="MdtA-like_HH"/>
</dbReference>
<dbReference type="EMBL" id="SRIO01000008">
    <property type="protein sequence ID" value="TFZ82621.1"/>
    <property type="molecule type" value="Genomic_DNA"/>
</dbReference>
<dbReference type="FunFam" id="2.40.420.20:FF:000001">
    <property type="entry name" value="Efflux RND transporter periplasmic adaptor subunit"/>
    <property type="match status" value="1"/>
</dbReference>
<dbReference type="InterPro" id="IPR006143">
    <property type="entry name" value="RND_pump_MFP"/>
</dbReference>
<dbReference type="InterPro" id="IPR058627">
    <property type="entry name" value="MdtA-like_C"/>
</dbReference>
<dbReference type="Pfam" id="PF25967">
    <property type="entry name" value="RND-MFP_C"/>
    <property type="match status" value="1"/>
</dbReference>
<keyword evidence="11" id="KW-1185">Reference proteome</keyword>
<proteinExistence type="inferred from homology"/>
<dbReference type="OrthoDB" id="9800613at2"/>
<feature type="chain" id="PRO_5021479402" evidence="5">
    <location>
        <begin position="24"/>
        <end position="414"/>
    </location>
</feature>
<feature type="signal peptide" evidence="5">
    <location>
        <begin position="1"/>
        <end position="23"/>
    </location>
</feature>
<dbReference type="Gene3D" id="2.40.50.100">
    <property type="match status" value="1"/>
</dbReference>
<dbReference type="Gene3D" id="2.40.30.170">
    <property type="match status" value="1"/>
</dbReference>
<dbReference type="InterPro" id="IPR058626">
    <property type="entry name" value="MdtA-like_b-barrel"/>
</dbReference>
<dbReference type="Pfam" id="PF25876">
    <property type="entry name" value="HH_MFP_RND"/>
    <property type="match status" value="1"/>
</dbReference>
<dbReference type="PROSITE" id="PS51257">
    <property type="entry name" value="PROKAR_LIPOPROTEIN"/>
    <property type="match status" value="1"/>
</dbReference>
<reference evidence="10 11" key="1">
    <citation type="journal article" date="2019" name="ISME J.">
        <title>Candidatus Macondimonas diazotrophica, a novel gammaproteobacterial genus dominating crude-oil-contaminated coastal sediments.</title>
        <authorList>
            <person name="Karthikeyan S."/>
            <person name="Konstantinidis K."/>
        </authorList>
    </citation>
    <scope>NUCLEOTIDE SEQUENCE [LARGE SCALE GENOMIC DNA]</scope>
    <source>
        <strain evidence="10 11">KTK01</strain>
    </source>
</reference>